<dbReference type="EMBL" id="MOBN01000041">
    <property type="protein sequence ID" value="RON22277.1"/>
    <property type="molecule type" value="Genomic_DNA"/>
</dbReference>
<dbReference type="PRINTS" id="PR00133">
    <property type="entry name" value="GLHYDRLASE3"/>
</dbReference>
<organism evidence="4 5">
    <name type="scientific">Pseudomonas lini</name>
    <dbReference type="NCBI Taxonomy" id="163011"/>
    <lineage>
        <taxon>Bacteria</taxon>
        <taxon>Pseudomonadati</taxon>
        <taxon>Pseudomonadota</taxon>
        <taxon>Gammaproteobacteria</taxon>
        <taxon>Pseudomonadales</taxon>
        <taxon>Pseudomonadaceae</taxon>
        <taxon>Pseudomonas</taxon>
    </lineage>
</organism>
<dbReference type="InterPro" id="IPR013783">
    <property type="entry name" value="Ig-like_fold"/>
</dbReference>
<dbReference type="Pfam" id="PF01915">
    <property type="entry name" value="Glyco_hydro_3_C"/>
    <property type="match status" value="1"/>
</dbReference>
<dbReference type="Gene3D" id="3.40.50.1700">
    <property type="entry name" value="Glycoside hydrolase family 3 C-terminal domain"/>
    <property type="match status" value="1"/>
</dbReference>
<dbReference type="Pfam" id="PF00933">
    <property type="entry name" value="Glyco_hydro_3"/>
    <property type="match status" value="1"/>
</dbReference>
<evidence type="ECO:0000256" key="2">
    <source>
        <dbReference type="ARBA" id="ARBA00022801"/>
    </source>
</evidence>
<comment type="caution">
    <text evidence="4">The sequence shown here is derived from an EMBL/GenBank/DDBJ whole genome shotgun (WGS) entry which is preliminary data.</text>
</comment>
<dbReference type="Gene3D" id="3.20.20.300">
    <property type="entry name" value="Glycoside hydrolase, family 3, N-terminal domain"/>
    <property type="match status" value="1"/>
</dbReference>
<dbReference type="PANTHER" id="PTHR42715:SF10">
    <property type="entry name" value="BETA-GLUCOSIDASE"/>
    <property type="match status" value="1"/>
</dbReference>
<dbReference type="Proteomes" id="UP000284168">
    <property type="component" value="Unassembled WGS sequence"/>
</dbReference>
<dbReference type="Gene3D" id="2.60.40.10">
    <property type="entry name" value="Immunoglobulins"/>
    <property type="match status" value="1"/>
</dbReference>
<evidence type="ECO:0000313" key="4">
    <source>
        <dbReference type="EMBL" id="RON22277.1"/>
    </source>
</evidence>
<dbReference type="InterPro" id="IPR026891">
    <property type="entry name" value="Fn3-like"/>
</dbReference>
<gene>
    <name evidence="4" type="ORF">BK663_24595</name>
</gene>
<dbReference type="Gene3D" id="2.60.120.260">
    <property type="entry name" value="Galactose-binding domain-like"/>
    <property type="match status" value="1"/>
</dbReference>
<dbReference type="SMART" id="SM01217">
    <property type="entry name" value="Fn3_like"/>
    <property type="match status" value="1"/>
</dbReference>
<evidence type="ECO:0000313" key="5">
    <source>
        <dbReference type="Proteomes" id="UP000284168"/>
    </source>
</evidence>
<keyword evidence="2" id="KW-0378">Hydrolase</keyword>
<dbReference type="GO" id="GO:0005975">
    <property type="term" value="P:carbohydrate metabolic process"/>
    <property type="evidence" value="ECO:0007669"/>
    <property type="project" value="InterPro"/>
</dbReference>
<feature type="domain" description="PA14" evidence="3">
    <location>
        <begin position="393"/>
        <end position="546"/>
    </location>
</feature>
<dbReference type="SUPFAM" id="SSF52279">
    <property type="entry name" value="Beta-D-glucan exohydrolase, C-terminal domain"/>
    <property type="match status" value="1"/>
</dbReference>
<dbReference type="InterPro" id="IPR037524">
    <property type="entry name" value="PA14/GLEYA"/>
</dbReference>
<comment type="similarity">
    <text evidence="1">Belongs to the glycosyl hydrolase 3 family.</text>
</comment>
<dbReference type="InterPro" id="IPR002772">
    <property type="entry name" value="Glyco_hydro_3_C"/>
</dbReference>
<dbReference type="InterPro" id="IPR036881">
    <property type="entry name" value="Glyco_hydro_3_C_sf"/>
</dbReference>
<reference evidence="4 5" key="1">
    <citation type="submission" date="2016-10" db="EMBL/GenBank/DDBJ databases">
        <title>Comparative genome analysis of multiple Pseudomonas spp. focuses on biocontrol and plant growth promoting traits.</title>
        <authorList>
            <person name="Tao X.-Y."/>
            <person name="Taylor C.G."/>
        </authorList>
    </citation>
    <scope>NUCLEOTIDE SEQUENCE [LARGE SCALE GENOMIC DNA]</scope>
    <source>
        <strain evidence="4 5">48C10</strain>
    </source>
</reference>
<dbReference type="PROSITE" id="PS51820">
    <property type="entry name" value="PA14"/>
    <property type="match status" value="1"/>
</dbReference>
<dbReference type="InterPro" id="IPR036962">
    <property type="entry name" value="Glyco_hydro_3_N_sf"/>
</dbReference>
<sequence>MGQEHATLTLLEKVRLTAGNDMWSTCALPQYGLPAVRMADGPMGITGGRVDERDVALLTPCGLSLAASWDRSLVRRVGEVIGDEALRMGVQAVLAPNLNLMRSPLAGRAFELFGEDPYLIAELGSAWAQGVQGRGVASVIKHVVCNDSETNRRGMNAVVDECTLRDVYFWPFEVAARQGAWAMLTGYNRVNGAACAEQGRVLTDWLKGDLAWDGLVMSDWFGTRNGAASLSNGLDLEMPGPARHMGTALLEGAGADTVIEARVDDAVDRLVRLAGRVAKPKKYEATAQAQTHRLTVLEDAAAAGMVLLRNEGALLPLADEKPGILAIIGPNATVPCFQGGTFAKVALSSDVTSPLQALRDRFEGQGKQVMFAQGVAAEHRIPPLTALALLTDQGLPGIDLFFYSGLDEPAVHHEVRHASSLIWFKDMPGVGNLLTLDCEATIKAQTHFAAERSGEYRFYVGGTGGVALNVNGQCLATFDGVSLEADIMGKLMQAPHTTVSVGLEAGQKVELEFEMRIARSLAHGLWFGCQVPQELDLLEQAVALAQKADAVVLMVGETADAGLESIDRATTHLSRDQEELVRRVCAANSNTVVVLNVAHPVDIVCMEEAASVLLTWYPGQQFGPALASVLSGDREPGGRLPVTFARHEEDYPVWSLTPAANGDLEYHEGWWVGYRSFVARDIHPAFGFGYGQGYARFDYAPLGINGKCVNDLEVEISLSNISSRAGKEVVQLYLLEPQKEGLPIRLSLKAFESVHLKAGAQQAVRLQLSADAFSRWDAVLNRKVLVCGRYELLIGHSVDDIAIRLQLDVEKGGGVRTP</sequence>
<dbReference type="PANTHER" id="PTHR42715">
    <property type="entry name" value="BETA-GLUCOSIDASE"/>
    <property type="match status" value="1"/>
</dbReference>
<evidence type="ECO:0000259" key="3">
    <source>
        <dbReference type="PROSITE" id="PS51820"/>
    </source>
</evidence>
<protein>
    <submittedName>
        <fullName evidence="4">Beta-glucosidase</fullName>
    </submittedName>
</protein>
<dbReference type="InterPro" id="IPR050288">
    <property type="entry name" value="Cellulose_deg_GH3"/>
</dbReference>
<accession>A0A423IA17</accession>
<dbReference type="InterPro" id="IPR001764">
    <property type="entry name" value="Glyco_hydro_3_N"/>
</dbReference>
<proteinExistence type="inferred from homology"/>
<dbReference type="AlphaFoldDB" id="A0A423IA17"/>
<dbReference type="GO" id="GO:0004553">
    <property type="term" value="F:hydrolase activity, hydrolyzing O-glycosyl compounds"/>
    <property type="evidence" value="ECO:0007669"/>
    <property type="project" value="InterPro"/>
</dbReference>
<evidence type="ECO:0000256" key="1">
    <source>
        <dbReference type="ARBA" id="ARBA00005336"/>
    </source>
</evidence>
<dbReference type="InterPro" id="IPR017853">
    <property type="entry name" value="GH"/>
</dbReference>
<dbReference type="SUPFAM" id="SSF51445">
    <property type="entry name" value="(Trans)glycosidases"/>
    <property type="match status" value="1"/>
</dbReference>
<dbReference type="Pfam" id="PF14310">
    <property type="entry name" value="Fn3-like"/>
    <property type="match status" value="1"/>
</dbReference>
<name>A0A423IA17_9PSED</name>